<keyword evidence="12" id="KW-0963">Cytoplasm</keyword>
<evidence type="ECO:0000256" key="4">
    <source>
        <dbReference type="ARBA" id="ARBA00016902"/>
    </source>
</evidence>
<dbReference type="GO" id="GO:0005737">
    <property type="term" value="C:cytoplasm"/>
    <property type="evidence" value="ECO:0007669"/>
    <property type="project" value="UniProtKB-SubCell"/>
</dbReference>
<dbReference type="GO" id="GO:0043022">
    <property type="term" value="F:ribosome binding"/>
    <property type="evidence" value="ECO:0007669"/>
    <property type="project" value="TreeGrafter"/>
</dbReference>
<evidence type="ECO:0000256" key="2">
    <source>
        <dbReference type="ARBA" id="ARBA00005464"/>
    </source>
</evidence>
<dbReference type="Pfam" id="PF05697">
    <property type="entry name" value="Trigger_N"/>
    <property type="match status" value="1"/>
</dbReference>
<dbReference type="GO" id="GO:0051083">
    <property type="term" value="P:'de novo' cotranslational protein folding"/>
    <property type="evidence" value="ECO:0007669"/>
    <property type="project" value="TreeGrafter"/>
</dbReference>
<dbReference type="InterPro" id="IPR036611">
    <property type="entry name" value="Trigger_fac_ribosome-bd_sf"/>
</dbReference>
<comment type="function">
    <text evidence="10 12">Involved in protein export. Acts as a chaperone by maintaining the newly synthesized protein in an open conformation. Functions as a peptidyl-prolyl cis-trans isomerase.</text>
</comment>
<keyword evidence="8 12" id="KW-0413">Isomerase</keyword>
<dbReference type="SUPFAM" id="SSF109998">
    <property type="entry name" value="Triger factor/SurA peptide-binding domain-like"/>
    <property type="match status" value="1"/>
</dbReference>
<evidence type="ECO:0000256" key="14">
    <source>
        <dbReference type="RuleBase" id="RU003914"/>
    </source>
</evidence>
<comment type="catalytic activity">
    <reaction evidence="1 12 13">
        <text>[protein]-peptidylproline (omega=180) = [protein]-peptidylproline (omega=0)</text>
        <dbReference type="Rhea" id="RHEA:16237"/>
        <dbReference type="Rhea" id="RHEA-COMP:10747"/>
        <dbReference type="Rhea" id="RHEA-COMP:10748"/>
        <dbReference type="ChEBI" id="CHEBI:83833"/>
        <dbReference type="ChEBI" id="CHEBI:83834"/>
        <dbReference type="EC" id="5.2.1.8"/>
    </reaction>
</comment>
<dbReference type="InterPro" id="IPR037041">
    <property type="entry name" value="Trigger_fac_C_sf"/>
</dbReference>
<comment type="similarity">
    <text evidence="2 12 14">Belongs to the FKBP-type PPIase family. Tig subfamily.</text>
</comment>
<keyword evidence="15" id="KW-0175">Coiled coil</keyword>
<keyword evidence="5 12" id="KW-0132">Cell division</keyword>
<keyword evidence="7 12" id="KW-0143">Chaperone</keyword>
<evidence type="ECO:0000256" key="12">
    <source>
        <dbReference type="HAMAP-Rule" id="MF_00303"/>
    </source>
</evidence>
<accession>A0A833M857</accession>
<organism evidence="17 18">
    <name type="scientific">Alkaliphilus serpentinus</name>
    <dbReference type="NCBI Taxonomy" id="1482731"/>
    <lineage>
        <taxon>Bacteria</taxon>
        <taxon>Bacillati</taxon>
        <taxon>Bacillota</taxon>
        <taxon>Clostridia</taxon>
        <taxon>Peptostreptococcales</taxon>
        <taxon>Natronincolaceae</taxon>
        <taxon>Alkaliphilus</taxon>
    </lineage>
</organism>
<evidence type="ECO:0000256" key="1">
    <source>
        <dbReference type="ARBA" id="ARBA00000971"/>
    </source>
</evidence>
<dbReference type="Pfam" id="PF00254">
    <property type="entry name" value="FKBP_C"/>
    <property type="match status" value="1"/>
</dbReference>
<comment type="caution">
    <text evidence="17">The sequence shown here is derived from an EMBL/GenBank/DDBJ whole genome shotgun (WGS) entry which is preliminary data.</text>
</comment>
<evidence type="ECO:0000256" key="6">
    <source>
        <dbReference type="ARBA" id="ARBA00023110"/>
    </source>
</evidence>
<dbReference type="InterPro" id="IPR005215">
    <property type="entry name" value="Trig_fac"/>
</dbReference>
<dbReference type="InterPro" id="IPR001179">
    <property type="entry name" value="PPIase_FKBP_dom"/>
</dbReference>
<dbReference type="SUPFAM" id="SSF54534">
    <property type="entry name" value="FKBP-like"/>
    <property type="match status" value="1"/>
</dbReference>
<dbReference type="PIRSF" id="PIRSF003095">
    <property type="entry name" value="Trigger_factor"/>
    <property type="match status" value="1"/>
</dbReference>
<feature type="domain" description="PPIase FKBP-type" evidence="16">
    <location>
        <begin position="163"/>
        <end position="245"/>
    </location>
</feature>
<comment type="subcellular location">
    <subcellularLocation>
        <location evidence="12">Cytoplasm</location>
    </subcellularLocation>
    <text evidence="12">About half TF is bound to the ribosome near the polypeptide exit tunnel while the other half is free in the cytoplasm.</text>
</comment>
<dbReference type="GO" id="GO:0044183">
    <property type="term" value="F:protein folding chaperone"/>
    <property type="evidence" value="ECO:0007669"/>
    <property type="project" value="TreeGrafter"/>
</dbReference>
<evidence type="ECO:0000256" key="10">
    <source>
        <dbReference type="ARBA" id="ARBA00024849"/>
    </source>
</evidence>
<feature type="coiled-coil region" evidence="15">
    <location>
        <begin position="121"/>
        <end position="155"/>
    </location>
</feature>
<proteinExistence type="inferred from homology"/>
<evidence type="ECO:0000313" key="17">
    <source>
        <dbReference type="EMBL" id="KAB3530071.1"/>
    </source>
</evidence>
<evidence type="ECO:0000256" key="7">
    <source>
        <dbReference type="ARBA" id="ARBA00023186"/>
    </source>
</evidence>
<dbReference type="GO" id="GO:0003755">
    <property type="term" value="F:peptidyl-prolyl cis-trans isomerase activity"/>
    <property type="evidence" value="ECO:0007669"/>
    <property type="project" value="UniProtKB-UniRule"/>
</dbReference>
<dbReference type="OrthoDB" id="9767721at2"/>
<dbReference type="FunFam" id="3.10.50.40:FF:000001">
    <property type="entry name" value="Trigger factor"/>
    <property type="match status" value="1"/>
</dbReference>
<evidence type="ECO:0000256" key="11">
    <source>
        <dbReference type="ARBA" id="ARBA00029986"/>
    </source>
</evidence>
<dbReference type="AlphaFoldDB" id="A0A833M857"/>
<evidence type="ECO:0000256" key="5">
    <source>
        <dbReference type="ARBA" id="ARBA00022618"/>
    </source>
</evidence>
<dbReference type="InterPro" id="IPR027304">
    <property type="entry name" value="Trigger_fact/SurA_dom_sf"/>
</dbReference>
<evidence type="ECO:0000256" key="3">
    <source>
        <dbReference type="ARBA" id="ARBA00013194"/>
    </source>
</evidence>
<dbReference type="EMBL" id="WBZB01000024">
    <property type="protein sequence ID" value="KAB3530071.1"/>
    <property type="molecule type" value="Genomic_DNA"/>
</dbReference>
<sequence>MQSEILKQEDNKITLKLVVEPAKFEEAINKAYNKMRVKFNIPGFRKGKAPRKIIEAQYGREIFYEEAINFCFPEAYEAALEAHDINPVDRPEIDIENINKGEDVVFTAIVEVMPEFSVDNYKGIEVEKIEYNVQEEDLEKELTAMQEKNARMIAVEDAPVKDKDFVIIDYKGMIDGVAFEGGTAENQTLVIGSGQFIPGFEDQLIGAKVGDEVEVKVTFPEEYHAKELAGKEAVFLVKIHEIKEKELPALDDEFAKDVSEFDTLEELKADLKNNLEKKAKDGAERDHRNNIVEKVVNSVEINIPDAVVERQIDSMLRDFQVQLSYQGLNLDYYYQMTSTKEEDLKNQMREDAIARVKTQLVIEKIGQQEGITASDEEVEEEISKLATQYKQEVDKFKKDLRDEDLDYFKDNIVYRKTIDLLVENSKIS</sequence>
<dbReference type="Gene3D" id="3.10.50.40">
    <property type="match status" value="1"/>
</dbReference>
<dbReference type="Gene3D" id="3.30.70.1050">
    <property type="entry name" value="Trigger factor ribosome-binding domain"/>
    <property type="match status" value="1"/>
</dbReference>
<dbReference type="GO" id="GO:0043335">
    <property type="term" value="P:protein unfolding"/>
    <property type="evidence" value="ECO:0007669"/>
    <property type="project" value="TreeGrafter"/>
</dbReference>
<keyword evidence="6 12" id="KW-0697">Rotamase</keyword>
<reference evidence="17 18" key="1">
    <citation type="submission" date="2019-10" db="EMBL/GenBank/DDBJ databases">
        <title>Alkaliphilus serpentinus sp. nov. and Alkaliphilus pronyensis sp. nov., two novel anaerobic alkaliphilic species isolated from the serpentinized-hosted hydrothermal field of the Prony Bay (New Caledonia).</title>
        <authorList>
            <person name="Postec A."/>
        </authorList>
    </citation>
    <scope>NUCLEOTIDE SEQUENCE [LARGE SCALE GENOMIC DNA]</scope>
    <source>
        <strain evidence="17 18">LacT</strain>
    </source>
</reference>
<dbReference type="PANTHER" id="PTHR30560:SF3">
    <property type="entry name" value="TRIGGER FACTOR-LIKE PROTEIN TIG, CHLOROPLASTIC"/>
    <property type="match status" value="1"/>
</dbReference>
<dbReference type="EC" id="5.2.1.8" evidence="3 12"/>
<protein>
    <recommendedName>
        <fullName evidence="4 12">Trigger factor</fullName>
        <shortName evidence="12">TF</shortName>
        <ecNumber evidence="3 12">5.2.1.8</ecNumber>
    </recommendedName>
    <alternativeName>
        <fullName evidence="11 12">PPIase</fullName>
    </alternativeName>
</protein>
<evidence type="ECO:0000256" key="9">
    <source>
        <dbReference type="ARBA" id="ARBA00023306"/>
    </source>
</evidence>
<dbReference type="NCBIfam" id="TIGR00115">
    <property type="entry name" value="tig"/>
    <property type="match status" value="1"/>
</dbReference>
<dbReference type="Gene3D" id="1.10.3120.10">
    <property type="entry name" value="Trigger factor, C-terminal domain"/>
    <property type="match status" value="1"/>
</dbReference>
<dbReference type="HAMAP" id="MF_00303">
    <property type="entry name" value="Trigger_factor_Tig"/>
    <property type="match status" value="1"/>
</dbReference>
<name>A0A833M857_9FIRM</name>
<gene>
    <name evidence="12" type="primary">tig</name>
    <name evidence="17" type="ORF">F8153_08255</name>
</gene>
<dbReference type="PROSITE" id="PS50059">
    <property type="entry name" value="FKBP_PPIASE"/>
    <property type="match status" value="1"/>
</dbReference>
<dbReference type="InterPro" id="IPR008880">
    <property type="entry name" value="Trigger_fac_C"/>
</dbReference>
<dbReference type="InterPro" id="IPR046357">
    <property type="entry name" value="PPIase_dom_sf"/>
</dbReference>
<comment type="domain">
    <text evidence="12">Consists of 3 domains; the N-terminus binds the ribosome, the middle domain has PPIase activity, while the C-terminus has intrinsic chaperone activity on its own.</text>
</comment>
<dbReference type="SUPFAM" id="SSF102735">
    <property type="entry name" value="Trigger factor ribosome-binding domain"/>
    <property type="match status" value="1"/>
</dbReference>
<dbReference type="GO" id="GO:0015031">
    <property type="term" value="P:protein transport"/>
    <property type="evidence" value="ECO:0007669"/>
    <property type="project" value="UniProtKB-UniRule"/>
</dbReference>
<dbReference type="RefSeq" id="WP_151865878.1">
    <property type="nucleotide sequence ID" value="NZ_WBZB01000024.1"/>
</dbReference>
<dbReference type="GO" id="GO:0051301">
    <property type="term" value="P:cell division"/>
    <property type="evidence" value="ECO:0007669"/>
    <property type="project" value="UniProtKB-KW"/>
</dbReference>
<dbReference type="InterPro" id="IPR008881">
    <property type="entry name" value="Trigger_fac_ribosome-bd_bac"/>
</dbReference>
<dbReference type="Pfam" id="PF05698">
    <property type="entry name" value="Trigger_C"/>
    <property type="match status" value="1"/>
</dbReference>
<evidence type="ECO:0000256" key="13">
    <source>
        <dbReference type="PROSITE-ProRule" id="PRU00277"/>
    </source>
</evidence>
<evidence type="ECO:0000259" key="16">
    <source>
        <dbReference type="PROSITE" id="PS50059"/>
    </source>
</evidence>
<evidence type="ECO:0000256" key="8">
    <source>
        <dbReference type="ARBA" id="ARBA00023235"/>
    </source>
</evidence>
<evidence type="ECO:0000256" key="15">
    <source>
        <dbReference type="SAM" id="Coils"/>
    </source>
</evidence>
<keyword evidence="9 12" id="KW-0131">Cell cycle</keyword>
<dbReference type="PANTHER" id="PTHR30560">
    <property type="entry name" value="TRIGGER FACTOR CHAPERONE AND PEPTIDYL-PROLYL CIS/TRANS ISOMERASE"/>
    <property type="match status" value="1"/>
</dbReference>
<evidence type="ECO:0000313" key="18">
    <source>
        <dbReference type="Proteomes" id="UP000465601"/>
    </source>
</evidence>
<keyword evidence="18" id="KW-1185">Reference proteome</keyword>
<dbReference type="Proteomes" id="UP000465601">
    <property type="component" value="Unassembled WGS sequence"/>
</dbReference>